<keyword evidence="3 5" id="KW-0269">Exonuclease</keyword>
<dbReference type="Proteomes" id="UP001597542">
    <property type="component" value="Unassembled WGS sequence"/>
</dbReference>
<proteinExistence type="predicted"/>
<sequence>MHGYAVVDTETTGILTGGWRHRIAEIAVVHVSPDGTITGEWSTLVNPERDLGPQNVHGIRAVDARRAPLFGELAGDLVARLRGRVPVAHNWSFDAMHLRSEFDRLGIDTPFEPSAGVCTMRAAGRVRLGSRRSLADCCAAAGVPERSWHSARDDAMAAAELLGYFIRYAPDAVALTKAHMGAALWDWPRIPVGTAEAVMRSEPGHAEPHFLARLVERMPRDEEPVADAYLAMLDAALLDRAISSTEGDMLVDLAHDLGLRRNELVALHLSYVRDLAREAWADEVVTDEERHDLRTVATLLALDHAVVDQILDEERTAAAAFPTASSAGRLGGLALRPGDKVVLTGSMARGREEIVAQAASAGVRVIGSVSRQTRVVVAADPDSLSGKARKARELGVPVVSEDAFLTVLDRLAEPVSAAAPTIDQLLGRSRGSDGGGELSYEIQ</sequence>
<dbReference type="GO" id="GO:0004527">
    <property type="term" value="F:exonuclease activity"/>
    <property type="evidence" value="ECO:0007669"/>
    <property type="project" value="UniProtKB-KW"/>
</dbReference>
<evidence type="ECO:0000313" key="6">
    <source>
        <dbReference type="Proteomes" id="UP001597542"/>
    </source>
</evidence>
<evidence type="ECO:0000259" key="4">
    <source>
        <dbReference type="SMART" id="SM00479"/>
    </source>
</evidence>
<keyword evidence="6" id="KW-1185">Reference proteome</keyword>
<dbReference type="InterPro" id="IPR036420">
    <property type="entry name" value="BRCT_dom_sf"/>
</dbReference>
<dbReference type="Gene3D" id="3.30.420.10">
    <property type="entry name" value="Ribonuclease H-like superfamily/Ribonuclease H"/>
    <property type="match status" value="1"/>
</dbReference>
<evidence type="ECO:0000313" key="5">
    <source>
        <dbReference type="EMBL" id="MFD2484183.1"/>
    </source>
</evidence>
<organism evidence="5 6">
    <name type="scientific">Amycolatopsis albidoflavus</name>
    <dbReference type="NCBI Taxonomy" id="102226"/>
    <lineage>
        <taxon>Bacteria</taxon>
        <taxon>Bacillati</taxon>
        <taxon>Actinomycetota</taxon>
        <taxon>Actinomycetes</taxon>
        <taxon>Pseudonocardiales</taxon>
        <taxon>Pseudonocardiaceae</taxon>
        <taxon>Amycolatopsis</taxon>
    </lineage>
</organism>
<gene>
    <name evidence="5" type="ORF">ACFSUT_28160</name>
</gene>
<accession>A0ABW5I5I5</accession>
<name>A0ABW5I5I5_9PSEU</name>
<dbReference type="PANTHER" id="PTHR30231:SF4">
    <property type="entry name" value="PROTEIN NEN2"/>
    <property type="match status" value="1"/>
</dbReference>
<dbReference type="CDD" id="cd17748">
    <property type="entry name" value="BRCT_DNA_ligase_like"/>
    <property type="match status" value="1"/>
</dbReference>
<dbReference type="SMART" id="SM00479">
    <property type="entry name" value="EXOIII"/>
    <property type="match status" value="1"/>
</dbReference>
<dbReference type="PANTHER" id="PTHR30231">
    <property type="entry name" value="DNA POLYMERASE III SUBUNIT EPSILON"/>
    <property type="match status" value="1"/>
</dbReference>
<feature type="domain" description="Exonuclease" evidence="4">
    <location>
        <begin position="3"/>
        <end position="171"/>
    </location>
</feature>
<keyword evidence="2" id="KW-0378">Hydrolase</keyword>
<dbReference type="SUPFAM" id="SSF53098">
    <property type="entry name" value="Ribonuclease H-like"/>
    <property type="match status" value="1"/>
</dbReference>
<dbReference type="Pfam" id="PF00929">
    <property type="entry name" value="RNase_T"/>
    <property type="match status" value="1"/>
</dbReference>
<evidence type="ECO:0000256" key="1">
    <source>
        <dbReference type="ARBA" id="ARBA00022722"/>
    </source>
</evidence>
<dbReference type="InterPro" id="IPR013520">
    <property type="entry name" value="Ribonucl_H"/>
</dbReference>
<evidence type="ECO:0000256" key="3">
    <source>
        <dbReference type="ARBA" id="ARBA00022839"/>
    </source>
</evidence>
<reference evidence="6" key="1">
    <citation type="journal article" date="2019" name="Int. J. Syst. Evol. Microbiol.">
        <title>The Global Catalogue of Microorganisms (GCM) 10K type strain sequencing project: providing services to taxonomists for standard genome sequencing and annotation.</title>
        <authorList>
            <consortium name="The Broad Institute Genomics Platform"/>
            <consortium name="The Broad Institute Genome Sequencing Center for Infectious Disease"/>
            <person name="Wu L."/>
            <person name="Ma J."/>
        </authorList>
    </citation>
    <scope>NUCLEOTIDE SEQUENCE [LARGE SCALE GENOMIC DNA]</scope>
    <source>
        <strain evidence="6">CGMCC 4.7638</strain>
    </source>
</reference>
<comment type="caution">
    <text evidence="5">The sequence shown here is derived from an EMBL/GenBank/DDBJ whole genome shotgun (WGS) entry which is preliminary data.</text>
</comment>
<protein>
    <submittedName>
        <fullName evidence="5">Exonuclease domain-containing protein</fullName>
    </submittedName>
</protein>
<dbReference type="InterPro" id="IPR012337">
    <property type="entry name" value="RNaseH-like_sf"/>
</dbReference>
<dbReference type="EMBL" id="JBHUKQ010000014">
    <property type="protein sequence ID" value="MFD2484183.1"/>
    <property type="molecule type" value="Genomic_DNA"/>
</dbReference>
<dbReference type="RefSeq" id="WP_344283114.1">
    <property type="nucleotide sequence ID" value="NZ_BAAAHV010000022.1"/>
</dbReference>
<keyword evidence="1" id="KW-0540">Nuclease</keyword>
<dbReference type="Gene3D" id="3.40.50.10190">
    <property type="entry name" value="BRCT domain"/>
    <property type="match status" value="1"/>
</dbReference>
<dbReference type="InterPro" id="IPR036397">
    <property type="entry name" value="RNaseH_sf"/>
</dbReference>
<dbReference type="CDD" id="cd06127">
    <property type="entry name" value="DEDDh"/>
    <property type="match status" value="1"/>
</dbReference>
<evidence type="ECO:0000256" key="2">
    <source>
        <dbReference type="ARBA" id="ARBA00022801"/>
    </source>
</evidence>
<dbReference type="SUPFAM" id="SSF52113">
    <property type="entry name" value="BRCT domain"/>
    <property type="match status" value="1"/>
</dbReference>